<evidence type="ECO:0000259" key="12">
    <source>
        <dbReference type="Pfam" id="PF02225"/>
    </source>
</evidence>
<evidence type="ECO:0000256" key="10">
    <source>
        <dbReference type="SAM" id="SignalP"/>
    </source>
</evidence>
<dbReference type="Gene3D" id="3.10.170.10">
    <property type="match status" value="1"/>
</dbReference>
<organism evidence="15 16">
    <name type="scientific">Nocardioides ganghwensis</name>
    <dbReference type="NCBI Taxonomy" id="252230"/>
    <lineage>
        <taxon>Bacteria</taxon>
        <taxon>Bacillati</taxon>
        <taxon>Actinomycetota</taxon>
        <taxon>Actinomycetes</taxon>
        <taxon>Propionibacteriales</taxon>
        <taxon>Nocardioidaceae</taxon>
        <taxon>Nocardioides</taxon>
    </lineage>
</organism>
<dbReference type="Pfam" id="PF02868">
    <property type="entry name" value="Peptidase_M4_C"/>
    <property type="match status" value="1"/>
</dbReference>
<dbReference type="PROSITE" id="PS51318">
    <property type="entry name" value="TAT"/>
    <property type="match status" value="1"/>
</dbReference>
<feature type="signal peptide" evidence="10">
    <location>
        <begin position="1"/>
        <end position="27"/>
    </location>
</feature>
<keyword evidence="7" id="KW-0482">Metalloprotease</keyword>
<keyword evidence="5" id="KW-0378">Hydrolase</keyword>
<dbReference type="OrthoDB" id="291295at2"/>
<dbReference type="RefSeq" id="WP_129453731.1">
    <property type="nucleotide sequence ID" value="NZ_JACXYX010000004.1"/>
</dbReference>
<evidence type="ECO:0000313" key="16">
    <source>
        <dbReference type="Proteomes" id="UP000293291"/>
    </source>
</evidence>
<dbReference type="Gene3D" id="1.10.390.10">
    <property type="entry name" value="Neutral Protease Domain 2"/>
    <property type="match status" value="2"/>
</dbReference>
<feature type="domain" description="FTP" evidence="14">
    <location>
        <begin position="113"/>
        <end position="150"/>
    </location>
</feature>
<keyword evidence="3" id="KW-0479">Metal-binding</keyword>
<evidence type="ECO:0008006" key="17">
    <source>
        <dbReference type="Google" id="ProtNLM"/>
    </source>
</evidence>
<evidence type="ECO:0000256" key="9">
    <source>
        <dbReference type="SAM" id="MobiDB-lite"/>
    </source>
</evidence>
<dbReference type="Gene3D" id="3.50.30.30">
    <property type="match status" value="1"/>
</dbReference>
<dbReference type="InterPro" id="IPR003137">
    <property type="entry name" value="PA_domain"/>
</dbReference>
<feature type="active site" description="Proton donor" evidence="8">
    <location>
        <position position="604"/>
    </location>
</feature>
<feature type="domain" description="PA" evidence="12">
    <location>
        <begin position="443"/>
        <end position="533"/>
    </location>
</feature>
<dbReference type="CDD" id="cd04818">
    <property type="entry name" value="PA_subtilisin_1"/>
    <property type="match status" value="1"/>
</dbReference>
<evidence type="ECO:0000259" key="14">
    <source>
        <dbReference type="Pfam" id="PF07504"/>
    </source>
</evidence>
<proteinExistence type="inferred from homology"/>
<dbReference type="AlphaFoldDB" id="A0A4Q2SF30"/>
<feature type="region of interest" description="Disordered" evidence="9">
    <location>
        <begin position="765"/>
        <end position="808"/>
    </location>
</feature>
<evidence type="ECO:0000256" key="7">
    <source>
        <dbReference type="ARBA" id="ARBA00023049"/>
    </source>
</evidence>
<dbReference type="InterPro" id="IPR046450">
    <property type="entry name" value="PA_dom_sf"/>
</dbReference>
<gene>
    <name evidence="15" type="ORF">EUA07_04070</name>
</gene>
<dbReference type="InterPro" id="IPR013856">
    <property type="entry name" value="Peptidase_M4_domain"/>
</dbReference>
<evidence type="ECO:0000256" key="2">
    <source>
        <dbReference type="ARBA" id="ARBA00022670"/>
    </source>
</evidence>
<keyword evidence="16" id="KW-1185">Reference proteome</keyword>
<evidence type="ECO:0000259" key="11">
    <source>
        <dbReference type="Pfam" id="PF01447"/>
    </source>
</evidence>
<dbReference type="GO" id="GO:0004222">
    <property type="term" value="F:metalloendopeptidase activity"/>
    <property type="evidence" value="ECO:0007669"/>
    <property type="project" value="InterPro"/>
</dbReference>
<keyword evidence="6" id="KW-0862">Zinc</keyword>
<keyword evidence="4 10" id="KW-0732">Signal</keyword>
<dbReference type="Pfam" id="PF01447">
    <property type="entry name" value="Peptidase_M4"/>
    <property type="match status" value="1"/>
</dbReference>
<accession>A0A4Q2SF30</accession>
<dbReference type="PANTHER" id="PTHR33794">
    <property type="entry name" value="BACILLOLYSIN"/>
    <property type="match status" value="1"/>
</dbReference>
<dbReference type="InterPro" id="IPR006311">
    <property type="entry name" value="TAT_signal"/>
</dbReference>
<sequence>MKLLSRGLALAMVGAGLAAAPAITVQAAPAAQADDNGVRAMKDEAAGLVSLSGESATKRVGFIRVERGGDLMPARSGRTRDDAVAKSEAYLDKYAANFGARAGELRRARVEAANGGWTVTYTQSYRGVPVFGSMLRAQVDEQGDLTAVNGYAAPSLDLSVTPRLSASAAADDAVGTVRSDPPGHEGDADTTGIEAASTDLVVYRVGATKGEAGRAILAWAVEVSNGANVRDMVFLDASTGKLVNRYSLIHDGLYRELYEASYSRKGLRWSEGDRFPGRLDVDQQNEVLATGESYWFFKNAFGRDSYDGEGHKMVTVNNDPRISCPNANWNGVTTNYCSGVSSDDVVAHEWGHAYTEYTHGLIYQWQSGALNESYSDIWGETVDLINGRMDADEGDISAARPVGQCSTHSPATPVVVINSPASIAKTCDAGAAQFGAQLDGTGITGDVVLGTDGSGATNDACEPLTNGGAVAGKVALVDRGTCAFTIKVKNAQDAGARAVLVADNVEATPGGMSGSDPSITIPSVRIRLSDGNLIKSALPNGAVNITMKDAAGDRGDSYRWLMGEDSSAFGGAIRDMWSPTCYGDPGKVSDAQYYCASDDGGGVHSNSGVPNHGYALLVDGGTYNGVDVKGIGLDKAAAIYWRAMTAYQTPTSDFADHADSLEASCLDLVGRPINRLTTAAGAATQAAPSVRMSDCAQVKNIVAAVELRQDPVQCNFKPLLDPNTPTLCGEGGTETQVWTEDFEDGLTGWTADQQVVFSGGFGAPWEASTDAPGDRTGGVAHGPAPDRGECSNGAGDFSSRDSITSPAVQVPAGDQGVRMAFDHYVSTETGYDGGNVKVSVNGGAFTVIPASAYLFNQPTKLTDASTNTNPMAGEEGFTGTDGGRIGGSWGTSQVDLAKAGVKPGDTVTFRFDIGRDGCGGLEGWYVDNIEVVTCALAASGTASGTASLEGRRG</sequence>
<dbReference type="Pfam" id="PF02225">
    <property type="entry name" value="PA"/>
    <property type="match status" value="1"/>
</dbReference>
<comment type="caution">
    <text evidence="15">The sequence shown here is derived from an EMBL/GenBank/DDBJ whole genome shotgun (WGS) entry which is preliminary data.</text>
</comment>
<keyword evidence="2" id="KW-0645">Protease</keyword>
<feature type="active site" evidence="8">
    <location>
        <position position="349"/>
    </location>
</feature>
<comment type="similarity">
    <text evidence="1">Belongs to the peptidase M4 family.</text>
</comment>
<dbReference type="GO" id="GO:0006508">
    <property type="term" value="P:proteolysis"/>
    <property type="evidence" value="ECO:0007669"/>
    <property type="project" value="UniProtKB-KW"/>
</dbReference>
<dbReference type="SUPFAM" id="SSF52025">
    <property type="entry name" value="PA domain"/>
    <property type="match status" value="1"/>
</dbReference>
<dbReference type="PRINTS" id="PR00730">
    <property type="entry name" value="THERMOLYSIN"/>
</dbReference>
<dbReference type="Pfam" id="PF07504">
    <property type="entry name" value="FTP"/>
    <property type="match status" value="1"/>
</dbReference>
<dbReference type="InterPro" id="IPR023612">
    <property type="entry name" value="Peptidase_M4"/>
</dbReference>
<dbReference type="InterPro" id="IPR001570">
    <property type="entry name" value="Peptidase_M4_C_domain"/>
</dbReference>
<dbReference type="Gene3D" id="3.10.450.490">
    <property type="match status" value="1"/>
</dbReference>
<dbReference type="Proteomes" id="UP000293291">
    <property type="component" value="Unassembled WGS sequence"/>
</dbReference>
<evidence type="ECO:0000256" key="6">
    <source>
        <dbReference type="ARBA" id="ARBA00022833"/>
    </source>
</evidence>
<evidence type="ECO:0000256" key="8">
    <source>
        <dbReference type="PIRSR" id="PIRSR623612-1"/>
    </source>
</evidence>
<dbReference type="Gene3D" id="2.60.120.200">
    <property type="match status" value="1"/>
</dbReference>
<feature type="region of interest" description="Disordered" evidence="9">
    <location>
        <begin position="172"/>
        <end position="191"/>
    </location>
</feature>
<reference evidence="15 16" key="1">
    <citation type="submission" date="2019-01" db="EMBL/GenBank/DDBJ databases">
        <title>Novel species of Nocardioides.</title>
        <authorList>
            <person name="Liu Q."/>
            <person name="Xin Y.-H."/>
        </authorList>
    </citation>
    <scope>NUCLEOTIDE SEQUENCE [LARGE SCALE GENOMIC DNA]</scope>
    <source>
        <strain evidence="15 16">CGMCC 4.6875</strain>
    </source>
</reference>
<dbReference type="InterPro" id="IPR050728">
    <property type="entry name" value="Zinc_Metalloprotease_M4"/>
</dbReference>
<evidence type="ECO:0000256" key="1">
    <source>
        <dbReference type="ARBA" id="ARBA00009388"/>
    </source>
</evidence>
<dbReference type="InterPro" id="IPR011096">
    <property type="entry name" value="FTP_domain"/>
</dbReference>
<evidence type="ECO:0000259" key="13">
    <source>
        <dbReference type="Pfam" id="PF02868"/>
    </source>
</evidence>
<evidence type="ECO:0000256" key="5">
    <source>
        <dbReference type="ARBA" id="ARBA00022801"/>
    </source>
</evidence>
<name>A0A4Q2SF30_9ACTN</name>
<evidence type="ECO:0000313" key="15">
    <source>
        <dbReference type="EMBL" id="RYC03633.1"/>
    </source>
</evidence>
<dbReference type="SUPFAM" id="SSF55486">
    <property type="entry name" value="Metalloproteases ('zincins'), catalytic domain"/>
    <property type="match status" value="1"/>
</dbReference>
<evidence type="ECO:0000256" key="4">
    <source>
        <dbReference type="ARBA" id="ARBA00022729"/>
    </source>
</evidence>
<feature type="domain" description="Peptidase M4" evidence="11">
    <location>
        <begin position="288"/>
        <end position="356"/>
    </location>
</feature>
<protein>
    <recommendedName>
        <fullName evidence="17">M4 family peptidase</fullName>
    </recommendedName>
</protein>
<dbReference type="PANTHER" id="PTHR33794:SF1">
    <property type="entry name" value="BACILLOLYSIN"/>
    <property type="match status" value="1"/>
</dbReference>
<feature type="chain" id="PRO_5020805603" description="M4 family peptidase" evidence="10">
    <location>
        <begin position="28"/>
        <end position="953"/>
    </location>
</feature>
<dbReference type="GO" id="GO:0046872">
    <property type="term" value="F:metal ion binding"/>
    <property type="evidence" value="ECO:0007669"/>
    <property type="project" value="UniProtKB-KW"/>
</dbReference>
<evidence type="ECO:0000256" key="3">
    <source>
        <dbReference type="ARBA" id="ARBA00022723"/>
    </source>
</evidence>
<dbReference type="EMBL" id="SDWU01000004">
    <property type="protein sequence ID" value="RYC03633.1"/>
    <property type="molecule type" value="Genomic_DNA"/>
</dbReference>
<dbReference type="InterPro" id="IPR027268">
    <property type="entry name" value="Peptidase_M4/M1_CTD_sf"/>
</dbReference>
<feature type="domain" description="Peptidase M4 C-terminal" evidence="13">
    <location>
        <begin position="553"/>
        <end position="670"/>
    </location>
</feature>